<gene>
    <name evidence="7" type="ORF">C8D97_108206</name>
</gene>
<reference evidence="7 8" key="1">
    <citation type="submission" date="2018-05" db="EMBL/GenBank/DDBJ databases">
        <title>Genomic Encyclopedia of Type Strains, Phase IV (KMG-IV): sequencing the most valuable type-strain genomes for metagenomic binning, comparative biology and taxonomic classification.</title>
        <authorList>
            <person name="Goeker M."/>
        </authorList>
    </citation>
    <scope>NUCLEOTIDE SEQUENCE [LARGE SCALE GENOMIC DNA]</scope>
    <source>
        <strain evidence="7 8">DSM 25350</strain>
    </source>
</reference>
<dbReference type="GO" id="GO:0016740">
    <property type="term" value="F:transferase activity"/>
    <property type="evidence" value="ECO:0007669"/>
    <property type="project" value="UniProtKB-UniRule"/>
</dbReference>
<dbReference type="PANTHER" id="PTHR43317">
    <property type="entry name" value="THERMOSPERMINE SYNTHASE ACAULIS5"/>
    <property type="match status" value="1"/>
</dbReference>
<dbReference type="GO" id="GO:0006596">
    <property type="term" value="P:polyamine biosynthetic process"/>
    <property type="evidence" value="ECO:0007669"/>
    <property type="project" value="UniProtKB-UniRule"/>
</dbReference>
<comment type="caution">
    <text evidence="7">The sequence shown here is derived from an EMBL/GenBank/DDBJ whole genome shotgun (WGS) entry which is preliminary data.</text>
</comment>
<dbReference type="Gene3D" id="3.40.50.150">
    <property type="entry name" value="Vaccinia Virus protein VP39"/>
    <property type="match status" value="1"/>
</dbReference>
<evidence type="ECO:0000256" key="2">
    <source>
        <dbReference type="ARBA" id="ARBA00022679"/>
    </source>
</evidence>
<keyword evidence="8" id="KW-1185">Reference proteome</keyword>
<dbReference type="CDD" id="cd02440">
    <property type="entry name" value="AdoMet_MTases"/>
    <property type="match status" value="1"/>
</dbReference>
<accession>A0A316FNM6</accession>
<dbReference type="RefSeq" id="WP_109764087.1">
    <property type="nucleotide sequence ID" value="NZ_QGGU01000008.1"/>
</dbReference>
<feature type="domain" description="PABS" evidence="6">
    <location>
        <begin position="8"/>
        <end position="249"/>
    </location>
</feature>
<evidence type="ECO:0000313" key="8">
    <source>
        <dbReference type="Proteomes" id="UP000245790"/>
    </source>
</evidence>
<dbReference type="EMBL" id="QGGU01000008">
    <property type="protein sequence ID" value="PWK49296.1"/>
    <property type="molecule type" value="Genomic_DNA"/>
</dbReference>
<keyword evidence="2 4" id="KW-0808">Transferase</keyword>
<evidence type="ECO:0000313" key="7">
    <source>
        <dbReference type="EMBL" id="PWK49296.1"/>
    </source>
</evidence>
<dbReference type="AlphaFoldDB" id="A0A316FNM6"/>
<proteinExistence type="inferred from homology"/>
<dbReference type="Proteomes" id="UP000245790">
    <property type="component" value="Unassembled WGS sequence"/>
</dbReference>
<dbReference type="InterPro" id="IPR030374">
    <property type="entry name" value="PABS"/>
</dbReference>
<dbReference type="OrthoDB" id="9761985at2"/>
<comment type="similarity">
    <text evidence="1">Belongs to the spermidine/spermine synthase family.</text>
</comment>
<keyword evidence="5" id="KW-0732">Signal</keyword>
<dbReference type="InterPro" id="IPR029063">
    <property type="entry name" value="SAM-dependent_MTases_sf"/>
</dbReference>
<feature type="chain" id="PRO_5016365953" evidence="5">
    <location>
        <begin position="21"/>
        <end position="297"/>
    </location>
</feature>
<evidence type="ECO:0000259" key="6">
    <source>
        <dbReference type="PROSITE" id="PS51006"/>
    </source>
</evidence>
<keyword evidence="3 4" id="KW-0620">Polyamine biosynthesis</keyword>
<evidence type="ECO:0000256" key="5">
    <source>
        <dbReference type="SAM" id="SignalP"/>
    </source>
</evidence>
<name>A0A316FNM6_9GAMM</name>
<dbReference type="NCBIfam" id="NF037959">
    <property type="entry name" value="MFS_SpdSyn"/>
    <property type="match status" value="1"/>
</dbReference>
<dbReference type="PANTHER" id="PTHR43317:SF1">
    <property type="entry name" value="THERMOSPERMINE SYNTHASE ACAULIS5"/>
    <property type="match status" value="1"/>
</dbReference>
<evidence type="ECO:0000256" key="3">
    <source>
        <dbReference type="ARBA" id="ARBA00023115"/>
    </source>
</evidence>
<sequence length="297" mass="34191">MFNLMIRICLLLGVCSTLQAKDIIHTEKSLYRNISVVKEDSLLCLVFETRKDNPPYQTCVDETDKKRLVFSYTKLVLSGLLYKPEADHILVIGLGGGTLPMTLKELLPEAKITSVEIDPSVTKIARQYFDYQEDDRIDTVTQDGRLFIKRAALNNKQYDWIILDAFNGDYIPEHLMTQEFLQEVKQVLTDDGIVTANTFSESKLYAYESATYQSVFGDFYNVKRRNTGNRIVLATNNKSLKPLPVIKQNAEKWQTAFDVFGVDSDWIYHRFTPEKDWDENSEILTDQYAPVNLLKND</sequence>
<protein>
    <submittedName>
        <fullName evidence="7">Spermidine synthase</fullName>
    </submittedName>
</protein>
<dbReference type="Pfam" id="PF01564">
    <property type="entry name" value="Spermine_synth"/>
    <property type="match status" value="1"/>
</dbReference>
<feature type="signal peptide" evidence="5">
    <location>
        <begin position="1"/>
        <end position="20"/>
    </location>
</feature>
<dbReference type="PROSITE" id="PS51006">
    <property type="entry name" value="PABS_2"/>
    <property type="match status" value="1"/>
</dbReference>
<dbReference type="SUPFAM" id="SSF53335">
    <property type="entry name" value="S-adenosyl-L-methionine-dependent methyltransferases"/>
    <property type="match status" value="1"/>
</dbReference>
<evidence type="ECO:0000256" key="1">
    <source>
        <dbReference type="ARBA" id="ARBA00007867"/>
    </source>
</evidence>
<feature type="active site" description="Proton acceptor" evidence="4">
    <location>
        <position position="164"/>
    </location>
</feature>
<evidence type="ECO:0000256" key="4">
    <source>
        <dbReference type="PROSITE-ProRule" id="PRU00354"/>
    </source>
</evidence>
<organism evidence="7 8">
    <name type="scientific">Pleionea mediterranea</name>
    <dbReference type="NCBI Taxonomy" id="523701"/>
    <lineage>
        <taxon>Bacteria</taxon>
        <taxon>Pseudomonadati</taxon>
        <taxon>Pseudomonadota</taxon>
        <taxon>Gammaproteobacteria</taxon>
        <taxon>Oceanospirillales</taxon>
        <taxon>Pleioneaceae</taxon>
        <taxon>Pleionea</taxon>
    </lineage>
</organism>